<sequence>MVQNYQASDQDHWPVFISGKGGDNYVDNQIIQEAVDKILSVLPNQAGQLARLVRLMQFACDPTITVIGKYNHGKSRLLNELIGTDIFSVADKRETIQLAEHKQDQVRWLDAPGLDADVAAVDDRHAFEAVWTQADIRLFVHSVREGELDATEHHLLQQLIEDADHSRRQTILVLTQIDQIPDQTILTQIKTSIAQQVPKLDILAVSATRHRQGIENGKTLLIEKSGIGALRHTLEQALAQVPSARAYEKNRLLSGLHHQLNQLLLDQKRVLQQLQQTQQQQLHDFDTGLINILDKIRVDLEPIVNIDGQDQALNPDSFATMFKNTEAKQQRAKVQIAYSRACIEINSHLIRHGVVGLPTEQQTTIKSIDTVIVAVFGISVKFRDQLRALFYTDTERQRLQREFRFYFEKSAGRMILAAKIEQTMRQQGCIENAMMALQQMESAA</sequence>
<reference evidence="2 3" key="1">
    <citation type="submission" date="2016-08" db="EMBL/GenBank/DDBJ databases">
        <title>Complete genome sequence of Acinetobacter baylyi strain GFJ2.</title>
        <authorList>
            <person name="Tabata M."/>
            <person name="Kuboki S."/>
            <person name="Gibu N."/>
            <person name="Kinouchi Y."/>
            <person name="Vangnai A."/>
            <person name="Kasai D."/>
            <person name="Fukuda M."/>
        </authorList>
    </citation>
    <scope>NUCLEOTIDE SEQUENCE [LARGE SCALE GENOMIC DNA]</scope>
    <source>
        <strain evidence="2 3">GFJ2</strain>
    </source>
</reference>
<dbReference type="InterPro" id="IPR027417">
    <property type="entry name" value="P-loop_NTPase"/>
</dbReference>
<organism evidence="2 3">
    <name type="scientific">Acinetobacter soli</name>
    <dbReference type="NCBI Taxonomy" id="487316"/>
    <lineage>
        <taxon>Bacteria</taxon>
        <taxon>Pseudomonadati</taxon>
        <taxon>Pseudomonadota</taxon>
        <taxon>Gammaproteobacteria</taxon>
        <taxon>Moraxellales</taxon>
        <taxon>Moraxellaceae</taxon>
        <taxon>Acinetobacter</taxon>
    </lineage>
</organism>
<dbReference type="eggNOG" id="COG1159">
    <property type="taxonomic scope" value="Bacteria"/>
</dbReference>
<name>A0A1P8EHR9_9GAMM</name>
<dbReference type="InterPro" id="IPR006073">
    <property type="entry name" value="GTP-bd"/>
</dbReference>
<dbReference type="EMBL" id="CP016896">
    <property type="protein sequence ID" value="APV35732.1"/>
    <property type="molecule type" value="Genomic_DNA"/>
</dbReference>
<accession>A0A1P8EHR9</accession>
<dbReference type="GO" id="GO:0002098">
    <property type="term" value="P:tRNA wobble uridine modification"/>
    <property type="evidence" value="ECO:0007669"/>
    <property type="project" value="TreeGrafter"/>
</dbReference>
<evidence type="ECO:0000313" key="3">
    <source>
        <dbReference type="Proteomes" id="UP000185674"/>
    </source>
</evidence>
<dbReference type="PANTHER" id="PTHR42714">
    <property type="entry name" value="TRNA MODIFICATION GTPASE GTPBP3"/>
    <property type="match status" value="1"/>
</dbReference>
<dbReference type="Gene3D" id="3.40.50.300">
    <property type="entry name" value="P-loop containing nucleotide triphosphate hydrolases"/>
    <property type="match status" value="1"/>
</dbReference>
<gene>
    <name evidence="2" type="ORF">BEN76_06750</name>
</gene>
<dbReference type="PANTHER" id="PTHR42714:SF6">
    <property type="entry name" value="TRANSLATION INITIATION FACTOR IF-2"/>
    <property type="match status" value="1"/>
</dbReference>
<dbReference type="AlphaFoldDB" id="A0A1P8EHR9"/>
<dbReference type="Proteomes" id="UP000185674">
    <property type="component" value="Chromosome"/>
</dbReference>
<feature type="domain" description="G" evidence="1">
    <location>
        <begin position="64"/>
        <end position="175"/>
    </location>
</feature>
<proteinExistence type="predicted"/>
<dbReference type="KEGG" id="asol:BEN76_06750"/>
<dbReference type="SUPFAM" id="SSF52540">
    <property type="entry name" value="P-loop containing nucleoside triphosphate hydrolases"/>
    <property type="match status" value="1"/>
</dbReference>
<dbReference type="GO" id="GO:0005525">
    <property type="term" value="F:GTP binding"/>
    <property type="evidence" value="ECO:0007669"/>
    <property type="project" value="InterPro"/>
</dbReference>
<dbReference type="STRING" id="487316.BEN76_06750"/>
<protein>
    <recommendedName>
        <fullName evidence="1">G domain-containing protein</fullName>
    </recommendedName>
</protein>
<dbReference type="GO" id="GO:0030488">
    <property type="term" value="P:tRNA methylation"/>
    <property type="evidence" value="ECO:0007669"/>
    <property type="project" value="TreeGrafter"/>
</dbReference>
<evidence type="ECO:0000259" key="1">
    <source>
        <dbReference type="Pfam" id="PF01926"/>
    </source>
</evidence>
<dbReference type="GO" id="GO:0005737">
    <property type="term" value="C:cytoplasm"/>
    <property type="evidence" value="ECO:0007669"/>
    <property type="project" value="TreeGrafter"/>
</dbReference>
<evidence type="ECO:0000313" key="2">
    <source>
        <dbReference type="EMBL" id="APV35732.1"/>
    </source>
</evidence>
<dbReference type="Pfam" id="PF01926">
    <property type="entry name" value="MMR_HSR1"/>
    <property type="match status" value="1"/>
</dbReference>